<organism evidence="1">
    <name type="scientific">Klebsiella quasipneumoniae</name>
    <dbReference type="NCBI Taxonomy" id="1463165"/>
    <lineage>
        <taxon>Bacteria</taxon>
        <taxon>Pseudomonadati</taxon>
        <taxon>Pseudomonadota</taxon>
        <taxon>Gammaproteobacteria</taxon>
        <taxon>Enterobacterales</taxon>
        <taxon>Enterobacteriaceae</taxon>
        <taxon>Klebsiella/Raoultella group</taxon>
        <taxon>Klebsiella</taxon>
        <taxon>Klebsiella pneumoniae complex</taxon>
    </lineage>
</organism>
<proteinExistence type="predicted"/>
<accession>A0A483KU64</accession>
<dbReference type="EMBL" id="SDCO01000001">
    <property type="protein sequence ID" value="TCX65635.1"/>
    <property type="molecule type" value="Genomic_DNA"/>
</dbReference>
<name>A0A483KU64_9ENTR</name>
<comment type="caution">
    <text evidence="1">The sequence shown here is derived from an EMBL/GenBank/DDBJ whole genome shotgun (WGS) entry which is preliminary data.</text>
</comment>
<dbReference type="AlphaFoldDB" id="A0A483KU64"/>
<protein>
    <submittedName>
        <fullName evidence="1">Uncharacterized protein</fullName>
    </submittedName>
</protein>
<sequence>MIACTFMRVCRPWQGAMAFINNARAQPGNGNFFTIAQQLRFVQVCPYTNCQYTGDWRAMMNIDAQNSL</sequence>
<reference evidence="1" key="1">
    <citation type="submission" date="2019-01" db="EMBL/GenBank/DDBJ databases">
        <authorList>
            <person name="Lista F."/>
            <person name="Anselmo A."/>
        </authorList>
    </citation>
    <scope>NUCLEOTIDE SEQUENCE</scope>
    <source>
        <strain evidence="1">8S</strain>
    </source>
</reference>
<gene>
    <name evidence="1" type="ORF">ETE84_00350</name>
</gene>
<evidence type="ECO:0000313" key="1">
    <source>
        <dbReference type="EMBL" id="TCX65635.1"/>
    </source>
</evidence>